<dbReference type="Gene3D" id="1.25.40.10">
    <property type="entry name" value="Tetratricopeptide repeat domain"/>
    <property type="match status" value="1"/>
</dbReference>
<dbReference type="KEGG" id="sphv:F9278_04300"/>
<dbReference type="EMBL" id="CP045096">
    <property type="protein sequence ID" value="QFQ95535.1"/>
    <property type="molecule type" value="Genomic_DNA"/>
</dbReference>
<feature type="domain" description="HTH luxR-type" evidence="5">
    <location>
        <begin position="861"/>
        <end position="928"/>
    </location>
</feature>
<dbReference type="Gene3D" id="3.40.50.300">
    <property type="entry name" value="P-loop containing nucleotide triphosphate hydrolases"/>
    <property type="match status" value="1"/>
</dbReference>
<dbReference type="SMART" id="SM00421">
    <property type="entry name" value="HTH_LUXR"/>
    <property type="match status" value="1"/>
</dbReference>
<evidence type="ECO:0000256" key="1">
    <source>
        <dbReference type="ARBA" id="ARBA00023015"/>
    </source>
</evidence>
<dbReference type="PANTHER" id="PTHR44688:SF16">
    <property type="entry name" value="DNA-BINDING TRANSCRIPTIONAL ACTIVATOR DEVR_DOSR"/>
    <property type="match status" value="1"/>
</dbReference>
<dbReference type="InterPro" id="IPR000792">
    <property type="entry name" value="Tscrpt_reg_LuxR_C"/>
</dbReference>
<name>A0A5P8JWW5_9ACTN</name>
<dbReference type="Pfam" id="PF25873">
    <property type="entry name" value="WHD_MalT"/>
    <property type="match status" value="1"/>
</dbReference>
<dbReference type="InterPro" id="IPR036388">
    <property type="entry name" value="WH-like_DNA-bd_sf"/>
</dbReference>
<keyword evidence="3" id="KW-0804">Transcription</keyword>
<dbReference type="CDD" id="cd06170">
    <property type="entry name" value="LuxR_C_like"/>
    <property type="match status" value="1"/>
</dbReference>
<evidence type="ECO:0000256" key="2">
    <source>
        <dbReference type="ARBA" id="ARBA00023125"/>
    </source>
</evidence>
<reference evidence="6 7" key="1">
    <citation type="submission" date="2019-10" db="EMBL/GenBank/DDBJ databases">
        <title>Streptomyces sp. strain GY16 isolated from leaves of Broussonetia papyrifera.</title>
        <authorList>
            <person name="Mo P."/>
        </authorList>
    </citation>
    <scope>NUCLEOTIDE SEQUENCE [LARGE SCALE GENOMIC DNA]</scope>
    <source>
        <strain evidence="6 7">GY16</strain>
    </source>
</reference>
<dbReference type="PROSITE" id="PS50043">
    <property type="entry name" value="HTH_LUXR_2"/>
    <property type="match status" value="1"/>
</dbReference>
<accession>A0A5P8JWW5</accession>
<dbReference type="GO" id="GO:0006355">
    <property type="term" value="P:regulation of DNA-templated transcription"/>
    <property type="evidence" value="ECO:0007669"/>
    <property type="project" value="InterPro"/>
</dbReference>
<keyword evidence="2" id="KW-0238">DNA-binding</keyword>
<keyword evidence="7" id="KW-1185">Reference proteome</keyword>
<dbReference type="SUPFAM" id="SSF52540">
    <property type="entry name" value="P-loop containing nucleoside triphosphate hydrolases"/>
    <property type="match status" value="1"/>
</dbReference>
<dbReference type="Pfam" id="PF00196">
    <property type="entry name" value="GerE"/>
    <property type="match status" value="1"/>
</dbReference>
<dbReference type="AlphaFoldDB" id="A0A5P8JWW5"/>
<sequence length="930" mass="100898">MFRKERRRASRAVRRAGAGEHWDAERGALPKSCRPVVVNAVAGSEESGPGPAVPCADPQGDPFLRTRFAVPARPATFFRRKRLTDHLDQALRTPLSMVNGAAGAGKTLLVADWAAGRDRPVAWLTTEAGDQGPGMFWAYFLQALRTAGVPLPPEIGCPADAGQVDRTLLTRLAAELGARERPVIVVLDEYDRVTHPEIADQLEFVLHHAARGLRLVLVTRTEPLLPLHRHRAAGDMTEIRNAELAFTPEEATVLLGLHGLRLPVPVARTLVERTRGWAAGLRLCALAARESPDPETYLKRFEAERTAVADFLLAEVLERQPPETQDLLLRVSVLDRFHPELADALTERADAAGILAALHRENAFVEDLGHARYRLHPLFGEILRAHLRMRRPGLEPELHRRAARWLRRSGTLTETLGHGAAAGDWEFTAGALVDDLAIGRLFTGLRSDDLTELFSGMGPEATSPAAHLVRAARELSHRELDRGLTHLRHAERTLAAQEDRAEAEDEPGPVAARLSCLLLETLAARLTGSPGRAEQAAGTAERLREQVPADLLDKHPELTALLLAHLGSTRLWAGRYEEARAALALVADGTGDASTALPREDSLGRLALIDYLHGWPGRAERKAMAALTVSERYSLPQPSGFGIGRLVLAAVAVDRDELRLARAHLDAAADAHPAMRDPVTEAGRALATARLLLAQGDTRAALAATQPTVTADVASPWAEGHTALVASAAQLARGRPEEAAALLHAVPGHQPVCAVGEARARLAAGTPRAALDLLDGVLPEHHTGPAVTVRALLLRAEAAHAAGEPAAVRRLVAQALHEARRERLRRPFAEAGGWLRPLLDTPPLRGLAAGWLTPGPPSHPEDRPPVVEELSGRERDVLRRLDRMMSTEEIAADLCVSVNTVKTHLKSVFRKLAVNRRNDAVRRARELRLL</sequence>
<dbReference type="PANTHER" id="PTHR44688">
    <property type="entry name" value="DNA-BINDING TRANSCRIPTIONAL ACTIVATOR DEVR_DOSR"/>
    <property type="match status" value="1"/>
</dbReference>
<dbReference type="GO" id="GO:0003677">
    <property type="term" value="F:DNA binding"/>
    <property type="evidence" value="ECO:0007669"/>
    <property type="project" value="UniProtKB-KW"/>
</dbReference>
<dbReference type="Proteomes" id="UP000327294">
    <property type="component" value="Chromosome"/>
</dbReference>
<dbReference type="InterPro" id="IPR011990">
    <property type="entry name" value="TPR-like_helical_dom_sf"/>
</dbReference>
<feature type="region of interest" description="Disordered" evidence="4">
    <location>
        <begin position="1"/>
        <end position="22"/>
    </location>
</feature>
<gene>
    <name evidence="6" type="ORF">F9278_04300</name>
</gene>
<evidence type="ECO:0000256" key="4">
    <source>
        <dbReference type="SAM" id="MobiDB-lite"/>
    </source>
</evidence>
<keyword evidence="1" id="KW-0805">Transcription regulation</keyword>
<feature type="compositionally biased region" description="Basic residues" evidence="4">
    <location>
        <begin position="1"/>
        <end position="14"/>
    </location>
</feature>
<dbReference type="InterPro" id="IPR059106">
    <property type="entry name" value="WHD_MalT"/>
</dbReference>
<organism evidence="6 7">
    <name type="scientific">Streptomyces phaeolivaceus</name>
    <dbReference type="NCBI Taxonomy" id="2653200"/>
    <lineage>
        <taxon>Bacteria</taxon>
        <taxon>Bacillati</taxon>
        <taxon>Actinomycetota</taxon>
        <taxon>Actinomycetes</taxon>
        <taxon>Kitasatosporales</taxon>
        <taxon>Streptomycetaceae</taxon>
        <taxon>Streptomyces</taxon>
    </lineage>
</organism>
<evidence type="ECO:0000313" key="6">
    <source>
        <dbReference type="EMBL" id="QFQ95535.1"/>
    </source>
</evidence>
<proteinExistence type="predicted"/>
<protein>
    <submittedName>
        <fullName evidence="6">Helix-turn-helix transcriptional regulator</fullName>
    </submittedName>
</protein>
<dbReference type="InterPro" id="IPR027417">
    <property type="entry name" value="P-loop_NTPase"/>
</dbReference>
<evidence type="ECO:0000259" key="5">
    <source>
        <dbReference type="PROSITE" id="PS50043"/>
    </source>
</evidence>
<dbReference type="SUPFAM" id="SSF46894">
    <property type="entry name" value="C-terminal effector domain of the bipartite response regulators"/>
    <property type="match status" value="1"/>
</dbReference>
<dbReference type="PRINTS" id="PR00038">
    <property type="entry name" value="HTHLUXR"/>
</dbReference>
<dbReference type="InterPro" id="IPR016032">
    <property type="entry name" value="Sig_transdc_resp-reg_C-effctor"/>
</dbReference>
<evidence type="ECO:0000313" key="7">
    <source>
        <dbReference type="Proteomes" id="UP000327294"/>
    </source>
</evidence>
<dbReference type="Gene3D" id="1.10.10.10">
    <property type="entry name" value="Winged helix-like DNA-binding domain superfamily/Winged helix DNA-binding domain"/>
    <property type="match status" value="1"/>
</dbReference>
<evidence type="ECO:0000256" key="3">
    <source>
        <dbReference type="ARBA" id="ARBA00023163"/>
    </source>
</evidence>